<evidence type="ECO:0000256" key="3">
    <source>
        <dbReference type="ARBA" id="ARBA00022679"/>
    </source>
</evidence>
<keyword evidence="6" id="KW-1133">Transmembrane helix</keyword>
<comment type="similarity">
    <text evidence="2 9">Belongs to the chondroitin N-acetylgalactosaminyltransferase family.</text>
</comment>
<dbReference type="InterPro" id="IPR029044">
    <property type="entry name" value="Nucleotide-diphossugar_trans"/>
</dbReference>
<sequence>MVMSFFPLRKLRRNGRYVLFGAVFLVGVVAVYLQFVATSAWSNSGEQKPLRYHHFKEKKEGNWTRQTPQTWKPEFSGLANLHIFEDWCGSSISQLRKNIHYPLYPHSRSSVKRLAVSPSWTNYGLRIFGYLHPYTDGEFVFAVASDDNSEFWLSEDEDPQNLHLLNYVGKTGKEWTAPGEYGKYASQISQPIMLKQRQKYFFELLHKQDDRGTDHVEVAWRLNNPETRFTLIDSKHISLYTNETSLKMSDVDHIPQTAASHVAPLTISSQAPPHGADMLREDPRDTFYQIQLIDRSHLKGVLPDCSYKPTYILNDVPLARYQGLQFVHLSFVYPNDYTRLTHMETENKCVYPESPFYLKRFGFSKYMKLDQPRNQNTALQYRDDGMMGWRERETVEEEEDERDEGVDRAEGLLDYGDDYDDYTLKRRRKLFSVQWPGREAKRARRREPPAGNRPPVRQHGPLQQKQHELTIQDRPVYPQRELNLQNHNAGPQHKPEELTQLREPHQELSLQNRFGGEQNHLPERQNQPQKSRPRKTRRNQQQENPAKQVQDKEERRDRPARLDISQLQHDQAADKLNQPAGVQKPPVPFLPVEDSKIAAVQRGRGVRDHLEKHQVHRAEPHRSAEGERNGTALRPRPAEQNAVSAQQASRRRSEVKDQEQRSGRAVQRGAVNQRGQLKPRDIRAKPKGVDTAFERSKKAKNIKASILDGKKNQGSNLTIVNRSEVRVVMLGGSVGRAGSNAAKDSKAVLGHGKEPKSETFENKTKISNGAKANLAAVDTQKKSVVKDKAAILERSKDKAAILERSQDKAAILERSKNKAAILERSKNKAIVLGRSKDEGAILGRSKDEAAILGGAKNNASAVGRAEGNDALVDRQRSKGLGFQGNAIIPLKPDRALIRASVHITHNALQPANETSKSVETHRPDRALGGVVGVIAPPPVGYRNIPGNEMEEESEMNNEVDRGEETVKEKHGDRDDGWFLYDQSDTMDVEDDFVNNAVFDPEVIWDQTFQVNPMDPQTLRSDWIDLRCNVSGNLLLSQSEALPVVHAFMEKLNRKNHGRYALLRVVNVEKRVDTGQGSRYLLELELMERSGRRVHLAHYIYVLEPTGRGRKTSRELLLCNPVGFQWNPNTMVHFIIPVKNQARWVRQFIVDMEELYRGTGDNNFNIIIVDYSSTDMDIERALQTSQLPRKQYLRLEGNFERSAGLQAGIDLITDDHSIVFLCDLHIHFPMGFVDSVRKHCVEGHMAFAPIVMRLNCGATPQEPDGFWEVNGFGLLGIYKSDLVAVGGMNTKEFTDRWGGEDWELLDRILEGGLEVERLYLRHFFHYYHSKRGMWNRHILQTT</sequence>
<dbReference type="InterPro" id="IPR037524">
    <property type="entry name" value="PA14/GLEYA"/>
</dbReference>
<keyword evidence="8" id="KW-0472">Membrane</keyword>
<reference evidence="13" key="1">
    <citation type="submission" date="2025-08" db="UniProtKB">
        <authorList>
            <consortium name="RefSeq"/>
        </authorList>
    </citation>
    <scope>IDENTIFICATION</scope>
</reference>
<dbReference type="Gene3D" id="3.90.550.10">
    <property type="entry name" value="Spore Coat Polysaccharide Biosynthesis Protein SpsA, Chain A"/>
    <property type="match status" value="1"/>
</dbReference>
<feature type="region of interest" description="Disordered" evidence="10">
    <location>
        <begin position="392"/>
        <end position="412"/>
    </location>
</feature>
<evidence type="ECO:0000313" key="13">
    <source>
        <dbReference type="RefSeq" id="XP_030646299.1"/>
    </source>
</evidence>
<feature type="compositionally biased region" description="Basic and acidic residues" evidence="10">
    <location>
        <begin position="549"/>
        <end position="559"/>
    </location>
</feature>
<keyword evidence="4" id="KW-0812">Transmembrane</keyword>
<evidence type="ECO:0000313" key="12">
    <source>
        <dbReference type="Proteomes" id="UP000504632"/>
    </source>
</evidence>
<accession>A0A6J2WNX2</accession>
<proteinExistence type="inferred from homology"/>
<dbReference type="GO" id="GO:0033842">
    <property type="term" value="F:N-acetyl-beta-glucosaminyl-derivative 4-beta-N-acetylgalactosaminyltransferase activity"/>
    <property type="evidence" value="ECO:0007669"/>
    <property type="project" value="UniProtKB-EC"/>
</dbReference>
<feature type="region of interest" description="Disordered" evidence="10">
    <location>
        <begin position="739"/>
        <end position="759"/>
    </location>
</feature>
<evidence type="ECO:0000256" key="2">
    <source>
        <dbReference type="ARBA" id="ARBA00009239"/>
    </source>
</evidence>
<organism evidence="12 13">
    <name type="scientific">Chanos chanos</name>
    <name type="common">Milkfish</name>
    <name type="synonym">Mugil chanos</name>
    <dbReference type="NCBI Taxonomy" id="29144"/>
    <lineage>
        <taxon>Eukaryota</taxon>
        <taxon>Metazoa</taxon>
        <taxon>Chordata</taxon>
        <taxon>Craniata</taxon>
        <taxon>Vertebrata</taxon>
        <taxon>Euteleostomi</taxon>
        <taxon>Actinopterygii</taxon>
        <taxon>Neopterygii</taxon>
        <taxon>Teleostei</taxon>
        <taxon>Ostariophysi</taxon>
        <taxon>Gonorynchiformes</taxon>
        <taxon>Chanidae</taxon>
        <taxon>Chanos</taxon>
    </lineage>
</organism>
<evidence type="ECO:0000256" key="9">
    <source>
        <dbReference type="RuleBase" id="RU364016"/>
    </source>
</evidence>
<dbReference type="CTD" id="553524"/>
<name>A0A6J2WNX2_CHACN</name>
<comment type="catalytic activity">
    <reaction evidence="9">
        <text>an N-acetyl-beta-D-glucosaminyl derivative + UDP-N-acetyl-alpha-D-galactosamine = an N-acetyl-beta-D-galactosaminyl-(1-&gt;4)-N-acetyl-beta-D-glucosaminyl derivative + UDP + H(+)</text>
        <dbReference type="Rhea" id="RHEA:20493"/>
        <dbReference type="ChEBI" id="CHEBI:15378"/>
        <dbReference type="ChEBI" id="CHEBI:58223"/>
        <dbReference type="ChEBI" id="CHEBI:61631"/>
        <dbReference type="ChEBI" id="CHEBI:67138"/>
        <dbReference type="ChEBI" id="CHEBI:138027"/>
        <dbReference type="EC" id="2.4.1.244"/>
    </reaction>
</comment>
<comment type="subcellular location">
    <subcellularLocation>
        <location evidence="1 9">Golgi apparatus</location>
        <location evidence="1 9">Golgi stack membrane</location>
        <topology evidence="1 9">Single-pass type II membrane protein</topology>
    </subcellularLocation>
</comment>
<dbReference type="Pfam" id="PF05679">
    <property type="entry name" value="CHGN"/>
    <property type="match status" value="1"/>
</dbReference>
<feature type="region of interest" description="Disordered" evidence="10">
    <location>
        <begin position="601"/>
        <end position="694"/>
    </location>
</feature>
<evidence type="ECO:0000256" key="4">
    <source>
        <dbReference type="ARBA" id="ARBA00022692"/>
    </source>
</evidence>
<dbReference type="InterPro" id="IPR008428">
    <property type="entry name" value="Chond_GalNAc"/>
</dbReference>
<dbReference type="SMART" id="SM00758">
    <property type="entry name" value="PA14"/>
    <property type="match status" value="1"/>
</dbReference>
<evidence type="ECO:0000256" key="5">
    <source>
        <dbReference type="ARBA" id="ARBA00022968"/>
    </source>
</evidence>
<dbReference type="GO" id="GO:0032580">
    <property type="term" value="C:Golgi cisterna membrane"/>
    <property type="evidence" value="ECO:0007669"/>
    <property type="project" value="UniProtKB-SubCell"/>
</dbReference>
<feature type="compositionally biased region" description="Basic and acidic residues" evidence="10">
    <location>
        <begin position="678"/>
        <end position="694"/>
    </location>
</feature>
<dbReference type="PANTHER" id="PTHR12369:SF15">
    <property type="entry name" value="BETA-1,4-N-ACETYLGALACTOSAMINYLTRANSFERASE 3"/>
    <property type="match status" value="1"/>
</dbReference>
<evidence type="ECO:0000259" key="11">
    <source>
        <dbReference type="PROSITE" id="PS51820"/>
    </source>
</evidence>
<keyword evidence="3 9" id="KW-0808">Transferase</keyword>
<dbReference type="EC" id="2.4.1.244" evidence="9"/>
<evidence type="ECO:0000256" key="10">
    <source>
        <dbReference type="SAM" id="MobiDB-lite"/>
    </source>
</evidence>
<feature type="compositionally biased region" description="Acidic residues" evidence="10">
    <location>
        <begin position="394"/>
        <end position="404"/>
    </location>
</feature>
<keyword evidence="5 9" id="KW-0735">Signal-anchor</keyword>
<dbReference type="Proteomes" id="UP000504632">
    <property type="component" value="Chromosome 13"/>
</dbReference>
<feature type="region of interest" description="Disordered" evidence="10">
    <location>
        <begin position="436"/>
        <end position="467"/>
    </location>
</feature>
<dbReference type="SUPFAM" id="SSF53448">
    <property type="entry name" value="Nucleotide-diphospho-sugar transferases"/>
    <property type="match status" value="1"/>
</dbReference>
<protein>
    <recommendedName>
        <fullName evidence="9">Beta-1,4-N-acetylgalactosaminyltransferase</fullName>
        <ecNumber evidence="9">2.4.1.244</ecNumber>
    </recommendedName>
</protein>
<evidence type="ECO:0000256" key="1">
    <source>
        <dbReference type="ARBA" id="ARBA00004447"/>
    </source>
</evidence>
<feature type="compositionally biased region" description="Basic and acidic residues" evidence="10">
    <location>
        <begin position="605"/>
        <end position="628"/>
    </location>
</feature>
<dbReference type="InParanoid" id="A0A6J2WNX2"/>
<dbReference type="InterPro" id="IPR051227">
    <property type="entry name" value="CS_glycosyltransferase"/>
</dbReference>
<evidence type="ECO:0000256" key="7">
    <source>
        <dbReference type="ARBA" id="ARBA00023034"/>
    </source>
</evidence>
<dbReference type="CDD" id="cd00761">
    <property type="entry name" value="Glyco_tranf_GTA_type"/>
    <property type="match status" value="1"/>
</dbReference>
<dbReference type="PROSITE" id="PS51820">
    <property type="entry name" value="PA14"/>
    <property type="match status" value="1"/>
</dbReference>
<gene>
    <name evidence="13" type="primary">b4galnt3b</name>
</gene>
<dbReference type="GeneID" id="115826559"/>
<dbReference type="OrthoDB" id="5971499at2759"/>
<evidence type="ECO:0000256" key="8">
    <source>
        <dbReference type="ARBA" id="ARBA00023136"/>
    </source>
</evidence>
<feature type="region of interest" description="Disordered" evidence="10">
    <location>
        <begin position="514"/>
        <end position="559"/>
    </location>
</feature>
<dbReference type="FunCoup" id="A0A6J2WNX2">
    <property type="interactions" value="362"/>
</dbReference>
<dbReference type="RefSeq" id="XP_030646299.1">
    <property type="nucleotide sequence ID" value="XM_030790439.1"/>
</dbReference>
<feature type="compositionally biased region" description="Basic and acidic residues" evidence="10">
    <location>
        <begin position="743"/>
        <end position="759"/>
    </location>
</feature>
<comment type="function">
    <text evidence="9">Transfers N-acetylgalactosamine (GalNAc) from UDP-GalNAc to N-acetylglucosamine-beta-benzyl with a beta-1,4-linkage to form N,N'-diacetyllactosediamine, GalNAc-beta-1,4-GlcNAc structures in N-linked glycans and probably O-linked glycans.</text>
</comment>
<keyword evidence="12" id="KW-1185">Reference proteome</keyword>
<feature type="compositionally biased region" description="Basic and acidic residues" evidence="10">
    <location>
        <begin position="651"/>
        <end position="662"/>
    </location>
</feature>
<keyword evidence="7 9" id="KW-0333">Golgi apparatus</keyword>
<dbReference type="InterPro" id="IPR011658">
    <property type="entry name" value="PA14_dom"/>
</dbReference>
<dbReference type="PANTHER" id="PTHR12369">
    <property type="entry name" value="CHONDROITIN SYNTHASE"/>
    <property type="match status" value="1"/>
</dbReference>
<feature type="domain" description="PA14" evidence="11">
    <location>
        <begin position="74"/>
        <end position="236"/>
    </location>
</feature>
<evidence type="ECO:0000256" key="6">
    <source>
        <dbReference type="ARBA" id="ARBA00022989"/>
    </source>
</evidence>